<reference evidence="4" key="1">
    <citation type="journal article" date="2019" name="Int. J. Syst. Evol. Microbiol.">
        <title>The Global Catalogue of Microorganisms (GCM) 10K type strain sequencing project: providing services to taxonomists for standard genome sequencing and annotation.</title>
        <authorList>
            <consortium name="The Broad Institute Genomics Platform"/>
            <consortium name="The Broad Institute Genome Sequencing Center for Infectious Disease"/>
            <person name="Wu L."/>
            <person name="Ma J."/>
        </authorList>
    </citation>
    <scope>NUCLEOTIDE SEQUENCE [LARGE SCALE GENOMIC DNA]</scope>
    <source>
        <strain evidence="4">JCM 16374</strain>
    </source>
</reference>
<gene>
    <name evidence="3" type="ORF">GCM10009864_81240</name>
</gene>
<feature type="transmembrane region" description="Helical" evidence="2">
    <location>
        <begin position="81"/>
        <end position="105"/>
    </location>
</feature>
<organism evidence="3 4">
    <name type="scientific">Streptomyces lunalinharesii</name>
    <dbReference type="NCBI Taxonomy" id="333384"/>
    <lineage>
        <taxon>Bacteria</taxon>
        <taxon>Bacillati</taxon>
        <taxon>Actinomycetota</taxon>
        <taxon>Actinomycetes</taxon>
        <taxon>Kitasatosporales</taxon>
        <taxon>Streptomycetaceae</taxon>
        <taxon>Streptomyces</taxon>
    </lineage>
</organism>
<proteinExistence type="predicted"/>
<protein>
    <recommendedName>
        <fullName evidence="5">SpdD-like protein</fullName>
    </recommendedName>
</protein>
<name>A0ABP6FKG0_9ACTN</name>
<dbReference type="Proteomes" id="UP001500994">
    <property type="component" value="Unassembled WGS sequence"/>
</dbReference>
<evidence type="ECO:0008006" key="5">
    <source>
        <dbReference type="Google" id="ProtNLM"/>
    </source>
</evidence>
<feature type="transmembrane region" description="Helical" evidence="2">
    <location>
        <begin position="55"/>
        <end position="75"/>
    </location>
</feature>
<sequence>MAVGRSTATAAPVPAAALPADHNPPANPPVRPSADPGPADSLADEPAPALSSWRAVAAVCALLTVVIGCAVRAVVYPRLAVLWQIVGAVAAAVGAAATVVTSGAARVGRRGSRL</sequence>
<feature type="region of interest" description="Disordered" evidence="1">
    <location>
        <begin position="1"/>
        <end position="45"/>
    </location>
</feature>
<evidence type="ECO:0000313" key="4">
    <source>
        <dbReference type="Proteomes" id="UP001500994"/>
    </source>
</evidence>
<feature type="compositionally biased region" description="Low complexity" evidence="1">
    <location>
        <begin position="8"/>
        <end position="20"/>
    </location>
</feature>
<keyword evidence="2" id="KW-0472">Membrane</keyword>
<dbReference type="EMBL" id="BAAARK010000072">
    <property type="protein sequence ID" value="GAA2694213.1"/>
    <property type="molecule type" value="Genomic_DNA"/>
</dbReference>
<comment type="caution">
    <text evidence="3">The sequence shown here is derived from an EMBL/GenBank/DDBJ whole genome shotgun (WGS) entry which is preliminary data.</text>
</comment>
<keyword evidence="4" id="KW-1185">Reference proteome</keyword>
<keyword evidence="2" id="KW-1133">Transmembrane helix</keyword>
<evidence type="ECO:0000256" key="2">
    <source>
        <dbReference type="SAM" id="Phobius"/>
    </source>
</evidence>
<evidence type="ECO:0000313" key="3">
    <source>
        <dbReference type="EMBL" id="GAA2694213.1"/>
    </source>
</evidence>
<accession>A0ABP6FKG0</accession>
<keyword evidence="2" id="KW-0812">Transmembrane</keyword>
<evidence type="ECO:0000256" key="1">
    <source>
        <dbReference type="SAM" id="MobiDB-lite"/>
    </source>
</evidence>